<dbReference type="GO" id="GO:0000049">
    <property type="term" value="F:tRNA binding"/>
    <property type="evidence" value="ECO:0007669"/>
    <property type="project" value="InterPro"/>
</dbReference>
<reference evidence="8 9" key="1">
    <citation type="submission" date="2019-04" db="EMBL/GenBank/DDBJ databases">
        <title>Microbes associate with the intestines of laboratory mice.</title>
        <authorList>
            <person name="Navarre W."/>
            <person name="Wong E."/>
            <person name="Huang K."/>
            <person name="Tropini C."/>
            <person name="Ng K."/>
            <person name="Yu B."/>
        </authorList>
    </citation>
    <scope>NUCLEOTIDE SEQUENCE [LARGE SCALE GENOMIC DNA]</scope>
    <source>
        <strain evidence="8 9">NM07_P-09</strain>
    </source>
</reference>
<evidence type="ECO:0000256" key="5">
    <source>
        <dbReference type="ARBA" id="ARBA00022801"/>
    </source>
</evidence>
<comment type="function">
    <text evidence="1">RNaseP catalyzes the removal of the 5'-leader sequence from pre-tRNA to produce the mature 5'-terminus. It can also cleave other RNA substrates such as 4.5S RNA. The protein component plays an auxiliary but essential role in vivo by binding to the 5'-leader sequence and broadening the substrate specificity of the ribozyme.</text>
</comment>
<evidence type="ECO:0000256" key="3">
    <source>
        <dbReference type="ARBA" id="ARBA00022722"/>
    </source>
</evidence>
<dbReference type="Gene3D" id="3.30.230.10">
    <property type="match status" value="1"/>
</dbReference>
<dbReference type="SUPFAM" id="SSF54211">
    <property type="entry name" value="Ribosomal protein S5 domain 2-like"/>
    <property type="match status" value="1"/>
</dbReference>
<dbReference type="InterPro" id="IPR020539">
    <property type="entry name" value="RNase_P_CS"/>
</dbReference>
<evidence type="ECO:0000256" key="7">
    <source>
        <dbReference type="NCBIfam" id="TIGR00188"/>
    </source>
</evidence>
<evidence type="ECO:0000256" key="2">
    <source>
        <dbReference type="ARBA" id="ARBA00022694"/>
    </source>
</evidence>
<gene>
    <name evidence="8" type="primary">rnpA</name>
    <name evidence="8" type="ORF">E5334_01050</name>
</gene>
<dbReference type="NCBIfam" id="TIGR00188">
    <property type="entry name" value="rnpA"/>
    <property type="match status" value="1"/>
</dbReference>
<keyword evidence="9" id="KW-1185">Reference proteome</keyword>
<proteinExistence type="predicted"/>
<dbReference type="PANTHER" id="PTHR33992">
    <property type="entry name" value="RIBONUCLEASE P PROTEIN COMPONENT"/>
    <property type="match status" value="1"/>
</dbReference>
<evidence type="ECO:0000256" key="6">
    <source>
        <dbReference type="ARBA" id="ARBA00022884"/>
    </source>
</evidence>
<keyword evidence="3" id="KW-0540">Nuclease</keyword>
<keyword evidence="5 8" id="KW-0378">Hydrolase</keyword>
<dbReference type="Proteomes" id="UP000310263">
    <property type="component" value="Unassembled WGS sequence"/>
</dbReference>
<accession>A0A4V6REE0</accession>
<evidence type="ECO:0000256" key="4">
    <source>
        <dbReference type="ARBA" id="ARBA00022759"/>
    </source>
</evidence>
<comment type="caution">
    <text evidence="8">The sequence shown here is derived from an EMBL/GenBank/DDBJ whole genome shotgun (WGS) entry which is preliminary data.</text>
</comment>
<dbReference type="InterPro" id="IPR014721">
    <property type="entry name" value="Ribsml_uS5_D2-typ_fold_subgr"/>
</dbReference>
<name>A0A4V6REE0_9ACTN</name>
<dbReference type="RefSeq" id="WP_136011755.1">
    <property type="nucleotide sequence ID" value="NZ_SRYE01000001.1"/>
</dbReference>
<dbReference type="GO" id="GO:0042781">
    <property type="term" value="F:3'-tRNA processing endoribonuclease activity"/>
    <property type="evidence" value="ECO:0007669"/>
    <property type="project" value="TreeGrafter"/>
</dbReference>
<evidence type="ECO:0000313" key="8">
    <source>
        <dbReference type="EMBL" id="TGY63130.1"/>
    </source>
</evidence>
<evidence type="ECO:0000313" key="9">
    <source>
        <dbReference type="Proteomes" id="UP000310263"/>
    </source>
</evidence>
<dbReference type="GO" id="GO:0004526">
    <property type="term" value="F:ribonuclease P activity"/>
    <property type="evidence" value="ECO:0007669"/>
    <property type="project" value="UniProtKB-UniRule"/>
</dbReference>
<dbReference type="OrthoDB" id="196964at2"/>
<dbReference type="InterPro" id="IPR000100">
    <property type="entry name" value="RNase_P"/>
</dbReference>
<keyword evidence="2" id="KW-0819">tRNA processing</keyword>
<keyword evidence="6" id="KW-0694">RNA-binding</keyword>
<dbReference type="Pfam" id="PF00825">
    <property type="entry name" value="Ribonuclease_P"/>
    <property type="match status" value="1"/>
</dbReference>
<dbReference type="PROSITE" id="PS00648">
    <property type="entry name" value="RIBONUCLEASE_P"/>
    <property type="match status" value="1"/>
</dbReference>
<dbReference type="EC" id="3.1.26.5" evidence="7"/>
<evidence type="ECO:0000256" key="1">
    <source>
        <dbReference type="ARBA" id="ARBA00002663"/>
    </source>
</evidence>
<dbReference type="InterPro" id="IPR020568">
    <property type="entry name" value="Ribosomal_Su5_D2-typ_SF"/>
</dbReference>
<protein>
    <recommendedName>
        <fullName evidence="7">Ribonuclease P protein component</fullName>
        <ecNumber evidence="7">3.1.26.5</ecNumber>
    </recommendedName>
</protein>
<dbReference type="AlphaFoldDB" id="A0A4V6REE0"/>
<keyword evidence="4" id="KW-0255">Endonuclease</keyword>
<dbReference type="PANTHER" id="PTHR33992:SF1">
    <property type="entry name" value="RIBONUCLEASE P PROTEIN COMPONENT"/>
    <property type="match status" value="1"/>
</dbReference>
<sequence>MRTLKSAKAFGRVFSQGKRGRASLVRVTALPVPSEDGSVAFVCAKRLGNAVFRNRAKRVLREAARSCGLPLSGYDIILFATPKTAASHPQDIAKDLAQALFKAQVRMDHEG</sequence>
<organism evidence="8 9">
    <name type="scientific">Muricaecibacterium torontonense</name>
    <dbReference type="NCBI Taxonomy" id="3032871"/>
    <lineage>
        <taxon>Bacteria</taxon>
        <taxon>Bacillati</taxon>
        <taxon>Actinomycetota</taxon>
        <taxon>Coriobacteriia</taxon>
        <taxon>Coriobacteriales</taxon>
        <taxon>Atopobiaceae</taxon>
        <taxon>Muricaecibacterium</taxon>
    </lineage>
</organism>
<dbReference type="EMBL" id="SRYE01000001">
    <property type="protein sequence ID" value="TGY63130.1"/>
    <property type="molecule type" value="Genomic_DNA"/>
</dbReference>
<dbReference type="GO" id="GO:0030677">
    <property type="term" value="C:ribonuclease P complex"/>
    <property type="evidence" value="ECO:0007669"/>
    <property type="project" value="TreeGrafter"/>
</dbReference>